<feature type="domain" description="PAC" evidence="9">
    <location>
        <begin position="226"/>
        <end position="278"/>
    </location>
</feature>
<dbReference type="PROSITE" id="PS00622">
    <property type="entry name" value="HTH_LUXR_1"/>
    <property type="match status" value="1"/>
</dbReference>
<dbReference type="InterPro" id="IPR000792">
    <property type="entry name" value="Tscrpt_reg_LuxR_C"/>
</dbReference>
<dbReference type="GO" id="GO:0006355">
    <property type="term" value="P:regulation of DNA-templated transcription"/>
    <property type="evidence" value="ECO:0007669"/>
    <property type="project" value="InterPro"/>
</dbReference>
<comment type="catalytic activity">
    <reaction evidence="1">
        <text>ATP + protein L-histidine = ADP + protein N-phospho-L-histidine.</text>
        <dbReference type="EC" id="2.7.13.3"/>
    </reaction>
</comment>
<dbReference type="InterPro" id="IPR036388">
    <property type="entry name" value="WH-like_DNA-bd_sf"/>
</dbReference>
<dbReference type="SUPFAM" id="SSF55785">
    <property type="entry name" value="PYP-like sensor domain (PAS domain)"/>
    <property type="match status" value="2"/>
</dbReference>
<dbReference type="InterPro" id="IPR013655">
    <property type="entry name" value="PAS_fold_3"/>
</dbReference>
<dbReference type="InterPro" id="IPR035965">
    <property type="entry name" value="PAS-like_dom_sf"/>
</dbReference>
<dbReference type="SMART" id="SM00421">
    <property type="entry name" value="HTH_LUXR"/>
    <property type="match status" value="1"/>
</dbReference>
<dbReference type="PANTHER" id="PTHR43304:SF1">
    <property type="entry name" value="PAC DOMAIN-CONTAINING PROTEIN"/>
    <property type="match status" value="1"/>
</dbReference>
<feature type="domain" description="HTH luxR-type" evidence="7">
    <location>
        <begin position="400"/>
        <end position="459"/>
    </location>
</feature>
<dbReference type="InterPro" id="IPR001610">
    <property type="entry name" value="PAC"/>
</dbReference>
<evidence type="ECO:0000256" key="6">
    <source>
        <dbReference type="SAM" id="Coils"/>
    </source>
</evidence>
<dbReference type="GO" id="GO:0003677">
    <property type="term" value="F:DNA binding"/>
    <property type="evidence" value="ECO:0007669"/>
    <property type="project" value="InterPro"/>
</dbReference>
<keyword evidence="4" id="KW-0808">Transferase</keyword>
<dbReference type="Proteomes" id="UP000427769">
    <property type="component" value="Chromosome"/>
</dbReference>
<dbReference type="Pfam" id="PF00196">
    <property type="entry name" value="GerE"/>
    <property type="match status" value="1"/>
</dbReference>
<feature type="domain" description="PAS" evidence="8">
    <location>
        <begin position="25"/>
        <end position="96"/>
    </location>
</feature>
<evidence type="ECO:0000256" key="4">
    <source>
        <dbReference type="ARBA" id="ARBA00022679"/>
    </source>
</evidence>
<dbReference type="InterPro" id="IPR000700">
    <property type="entry name" value="PAS-assoc_C"/>
</dbReference>
<dbReference type="PROSITE" id="PS50113">
    <property type="entry name" value="PAC"/>
    <property type="match status" value="1"/>
</dbReference>
<dbReference type="RefSeq" id="WP_170302176.1">
    <property type="nucleotide sequence ID" value="NZ_AP021875.1"/>
</dbReference>
<dbReference type="EC" id="2.7.13.3" evidence="2"/>
<protein>
    <recommendedName>
        <fullName evidence="2">histidine kinase</fullName>
        <ecNumber evidence="2">2.7.13.3</ecNumber>
    </recommendedName>
</protein>
<dbReference type="InterPro" id="IPR000014">
    <property type="entry name" value="PAS"/>
</dbReference>
<dbReference type="SMART" id="SM00086">
    <property type="entry name" value="PAC"/>
    <property type="match status" value="2"/>
</dbReference>
<dbReference type="PROSITE" id="PS50112">
    <property type="entry name" value="PAS"/>
    <property type="match status" value="2"/>
</dbReference>
<sequence>MRKTNLPEARDVTSLAAELDKMKESERRFRELAALLPETVFEMDCQGRFTYVNEKGLEQFGYSREDFEAGASAFDMIVPEDHQRAGENLARALSGKAVYRSEYTCLRKDGSTFPGLFYTTVRYRDNAPTGVLGIIVDNSHIHAMVSQLREWENRYRIATEAGLTGVWDHDLQSGKMVIDANLKKLLGFQTDEIAHWDAWKPLIHPDDVAVLMQHSSDYIKGRTPRFEARVRVVDKLRRVRWLLVRGAAEWDGSGWAQRMIGSATDITRLREVELALEQARERLEERVHVRTRELQEANETLRAAIREKVASTQSLKRREAELKTKTAKLQDLNTALRFLLKKLDREKAATEEKIAADLRDLVHPYLKKLGKKSNSREARALVTIMENHLKAIVSPFCRHLTSSAINLTPAELNVASMVKSGQSTRQIADALNLAYKTVETHRLNIRRKLGLTGRGINLRTCLMFMEKPLDNVREN</sequence>
<evidence type="ECO:0000256" key="2">
    <source>
        <dbReference type="ARBA" id="ARBA00012438"/>
    </source>
</evidence>
<evidence type="ECO:0000259" key="7">
    <source>
        <dbReference type="PROSITE" id="PS50043"/>
    </source>
</evidence>
<keyword evidence="6" id="KW-0175">Coiled coil</keyword>
<evidence type="ECO:0000313" key="10">
    <source>
        <dbReference type="EMBL" id="BBO73980.1"/>
    </source>
</evidence>
<dbReference type="Gene3D" id="3.30.450.20">
    <property type="entry name" value="PAS domain"/>
    <property type="match status" value="2"/>
</dbReference>
<keyword evidence="3" id="KW-0597">Phosphoprotein</keyword>
<keyword evidence="5" id="KW-0418">Kinase</keyword>
<evidence type="ECO:0000256" key="5">
    <source>
        <dbReference type="ARBA" id="ARBA00022777"/>
    </source>
</evidence>
<evidence type="ECO:0000259" key="8">
    <source>
        <dbReference type="PROSITE" id="PS50112"/>
    </source>
</evidence>
<feature type="coiled-coil region" evidence="6">
    <location>
        <begin position="266"/>
        <end position="360"/>
    </location>
</feature>
<keyword evidence="11" id="KW-1185">Reference proteome</keyword>
<feature type="domain" description="PAS" evidence="8">
    <location>
        <begin position="151"/>
        <end position="222"/>
    </location>
</feature>
<dbReference type="PROSITE" id="PS50043">
    <property type="entry name" value="HTH_LUXR_2"/>
    <property type="match status" value="1"/>
</dbReference>
<dbReference type="SUPFAM" id="SSF46894">
    <property type="entry name" value="C-terminal effector domain of the bipartite response regulators"/>
    <property type="match status" value="1"/>
</dbReference>
<dbReference type="InterPro" id="IPR052162">
    <property type="entry name" value="Sensor_kinase/Photoreceptor"/>
</dbReference>
<dbReference type="Gene3D" id="1.10.10.10">
    <property type="entry name" value="Winged helix-like DNA-binding domain superfamily/Winged helix DNA-binding domain"/>
    <property type="match status" value="1"/>
</dbReference>
<dbReference type="InterPro" id="IPR016032">
    <property type="entry name" value="Sig_transdc_resp-reg_C-effctor"/>
</dbReference>
<dbReference type="EMBL" id="AP021875">
    <property type="protein sequence ID" value="BBO73980.1"/>
    <property type="molecule type" value="Genomic_DNA"/>
</dbReference>
<evidence type="ECO:0000256" key="1">
    <source>
        <dbReference type="ARBA" id="ARBA00000085"/>
    </source>
</evidence>
<dbReference type="PRINTS" id="PR00038">
    <property type="entry name" value="HTHLUXR"/>
</dbReference>
<accession>A0A5K7Z008</accession>
<dbReference type="GO" id="GO:0004673">
    <property type="term" value="F:protein histidine kinase activity"/>
    <property type="evidence" value="ECO:0007669"/>
    <property type="project" value="UniProtKB-EC"/>
</dbReference>
<dbReference type="NCBIfam" id="TIGR00229">
    <property type="entry name" value="sensory_box"/>
    <property type="match status" value="1"/>
</dbReference>
<proteinExistence type="predicted"/>
<gene>
    <name evidence="10" type="ORF">DSCW_13970</name>
</gene>
<dbReference type="CDD" id="cd06170">
    <property type="entry name" value="LuxR_C_like"/>
    <property type="match status" value="1"/>
</dbReference>
<dbReference type="SMART" id="SM00091">
    <property type="entry name" value="PAS"/>
    <property type="match status" value="2"/>
</dbReference>
<dbReference type="KEGG" id="dwd:DSCW_13970"/>
<dbReference type="AlphaFoldDB" id="A0A5K7Z008"/>
<organism evidence="10 11">
    <name type="scientific">Desulfosarcina widdelii</name>
    <dbReference type="NCBI Taxonomy" id="947919"/>
    <lineage>
        <taxon>Bacteria</taxon>
        <taxon>Pseudomonadati</taxon>
        <taxon>Thermodesulfobacteriota</taxon>
        <taxon>Desulfobacteria</taxon>
        <taxon>Desulfobacterales</taxon>
        <taxon>Desulfosarcinaceae</taxon>
        <taxon>Desulfosarcina</taxon>
    </lineage>
</organism>
<evidence type="ECO:0000313" key="11">
    <source>
        <dbReference type="Proteomes" id="UP000427769"/>
    </source>
</evidence>
<name>A0A5K7Z008_9BACT</name>
<dbReference type="CDD" id="cd00130">
    <property type="entry name" value="PAS"/>
    <property type="match status" value="2"/>
</dbReference>
<dbReference type="PANTHER" id="PTHR43304">
    <property type="entry name" value="PHYTOCHROME-LIKE PROTEIN CPH1"/>
    <property type="match status" value="1"/>
</dbReference>
<reference evidence="10 11" key="1">
    <citation type="submission" date="2019-11" db="EMBL/GenBank/DDBJ databases">
        <title>Comparative genomics of hydrocarbon-degrading Desulfosarcina strains.</title>
        <authorList>
            <person name="Watanabe M."/>
            <person name="Kojima H."/>
            <person name="Fukui M."/>
        </authorList>
    </citation>
    <scope>NUCLEOTIDE SEQUENCE [LARGE SCALE GENOMIC DNA]</scope>
    <source>
        <strain evidence="10 11">PP31</strain>
    </source>
</reference>
<evidence type="ECO:0000256" key="3">
    <source>
        <dbReference type="ARBA" id="ARBA00022553"/>
    </source>
</evidence>
<evidence type="ECO:0000259" key="9">
    <source>
        <dbReference type="PROSITE" id="PS50113"/>
    </source>
</evidence>
<dbReference type="Pfam" id="PF08447">
    <property type="entry name" value="PAS_3"/>
    <property type="match status" value="2"/>
</dbReference>